<evidence type="ECO:0000313" key="4">
    <source>
        <dbReference type="Proteomes" id="UP000218842"/>
    </source>
</evidence>
<organism evidence="3 4">
    <name type="scientific">Mycobacterium avium subsp. hominissuis</name>
    <dbReference type="NCBI Taxonomy" id="439334"/>
    <lineage>
        <taxon>Bacteria</taxon>
        <taxon>Bacillati</taxon>
        <taxon>Actinomycetota</taxon>
        <taxon>Actinomycetes</taxon>
        <taxon>Mycobacteriales</taxon>
        <taxon>Mycobacteriaceae</taxon>
        <taxon>Mycobacterium</taxon>
        <taxon>Mycobacterium avium complex (MAC)</taxon>
    </lineage>
</organism>
<dbReference type="AlphaFoldDB" id="A0A2A3LD25"/>
<sequence>MPRSSAFGAAKARRSVGRRVQRGFDRDLFRDAIKAAGVSRSDLARLADISPATIHSWERRGGTPDIERLARIAGVLGVEVTAFVHVPDDECLPSDLRNRRGLTQVQLAAAAGLSTTVVSGFERAETRWSVKKAEKLAPVLGVSVEQLHEAWQRSRTRPAGTPP</sequence>
<feature type="domain" description="HTH cro/C1-type" evidence="2">
    <location>
        <begin position="96"/>
        <end position="147"/>
    </location>
</feature>
<accession>A0A2A3LD25</accession>
<dbReference type="InterPro" id="IPR010982">
    <property type="entry name" value="Lambda_DNA-bd_dom_sf"/>
</dbReference>
<dbReference type="Proteomes" id="UP000218842">
    <property type="component" value="Unassembled WGS sequence"/>
</dbReference>
<dbReference type="SMART" id="SM00530">
    <property type="entry name" value="HTH_XRE"/>
    <property type="match status" value="2"/>
</dbReference>
<dbReference type="GO" id="GO:0005829">
    <property type="term" value="C:cytosol"/>
    <property type="evidence" value="ECO:0007669"/>
    <property type="project" value="TreeGrafter"/>
</dbReference>
<dbReference type="GO" id="GO:0003700">
    <property type="term" value="F:DNA-binding transcription factor activity"/>
    <property type="evidence" value="ECO:0007669"/>
    <property type="project" value="TreeGrafter"/>
</dbReference>
<protein>
    <submittedName>
        <fullName evidence="3">XRE family transcriptional regulator</fullName>
    </submittedName>
</protein>
<dbReference type="PROSITE" id="PS50943">
    <property type="entry name" value="HTH_CROC1"/>
    <property type="match status" value="2"/>
</dbReference>
<dbReference type="Gene3D" id="1.10.260.40">
    <property type="entry name" value="lambda repressor-like DNA-binding domains"/>
    <property type="match status" value="2"/>
</dbReference>
<dbReference type="PANTHER" id="PTHR46797">
    <property type="entry name" value="HTH-TYPE TRANSCRIPTIONAL REGULATOR"/>
    <property type="match status" value="1"/>
</dbReference>
<dbReference type="GO" id="GO:0003677">
    <property type="term" value="F:DNA binding"/>
    <property type="evidence" value="ECO:0007669"/>
    <property type="project" value="UniProtKB-KW"/>
</dbReference>
<name>A0A2A3LD25_MYCAV</name>
<feature type="domain" description="HTH cro/C1-type" evidence="2">
    <location>
        <begin position="29"/>
        <end position="83"/>
    </location>
</feature>
<dbReference type="SUPFAM" id="SSF47413">
    <property type="entry name" value="lambda repressor-like DNA-binding domains"/>
    <property type="match status" value="2"/>
</dbReference>
<comment type="caution">
    <text evidence="3">The sequence shown here is derived from an EMBL/GenBank/DDBJ whole genome shotgun (WGS) entry which is preliminary data.</text>
</comment>
<evidence type="ECO:0000259" key="2">
    <source>
        <dbReference type="PROSITE" id="PS50943"/>
    </source>
</evidence>
<evidence type="ECO:0000313" key="3">
    <source>
        <dbReference type="EMBL" id="PBJ39127.1"/>
    </source>
</evidence>
<dbReference type="EMBL" id="LBGZ01000029">
    <property type="protein sequence ID" value="PBJ39127.1"/>
    <property type="molecule type" value="Genomic_DNA"/>
</dbReference>
<proteinExistence type="predicted"/>
<keyword evidence="1" id="KW-0238">DNA-binding</keyword>
<dbReference type="CDD" id="cd00093">
    <property type="entry name" value="HTH_XRE"/>
    <property type="match status" value="2"/>
</dbReference>
<reference evidence="3 4" key="1">
    <citation type="journal article" date="2017" name="Genome Biol. Evol.">
        <title>Population Structure and Local Adaptation of MAC Lung Disease Agent Mycobacterium avium subsp. hominissuis.</title>
        <authorList>
            <person name="Yano H."/>
            <person name="Iwamoto T."/>
            <person name="Nishiuchi Y."/>
            <person name="Nakajima C."/>
            <person name="Starkova D.A."/>
            <person name="Mokrousov I."/>
            <person name="Narvskaya O."/>
            <person name="Yoshida S."/>
            <person name="Arikawa K."/>
            <person name="Nakanishi N."/>
            <person name="Osaki K."/>
            <person name="Nakagawa I."/>
            <person name="Ato M."/>
            <person name="Suzuki Y."/>
            <person name="Maruyama F."/>
        </authorList>
    </citation>
    <scope>NUCLEOTIDE SEQUENCE [LARGE SCALE GENOMIC DNA]</scope>
    <source>
        <strain evidence="3 4">OCU466</strain>
    </source>
</reference>
<gene>
    <name evidence="3" type="ORF">XV03_03895</name>
</gene>
<dbReference type="Pfam" id="PF01381">
    <property type="entry name" value="HTH_3"/>
    <property type="match status" value="2"/>
</dbReference>
<dbReference type="InterPro" id="IPR050807">
    <property type="entry name" value="TransReg_Diox_bact_type"/>
</dbReference>
<evidence type="ECO:0000256" key="1">
    <source>
        <dbReference type="ARBA" id="ARBA00023125"/>
    </source>
</evidence>
<dbReference type="PANTHER" id="PTHR46797:SF1">
    <property type="entry name" value="METHYLPHOSPHONATE SYNTHASE"/>
    <property type="match status" value="1"/>
</dbReference>
<dbReference type="InterPro" id="IPR001387">
    <property type="entry name" value="Cro/C1-type_HTH"/>
</dbReference>